<dbReference type="RefSeq" id="XP_056762967.1">
    <property type="nucleotide sequence ID" value="XM_056914118.1"/>
</dbReference>
<dbReference type="AlphaFoldDB" id="A0AAD6FZB6"/>
<dbReference type="Proteomes" id="UP001213681">
    <property type="component" value="Unassembled WGS sequence"/>
</dbReference>
<name>A0AAD6FZB6_9EURO</name>
<keyword evidence="2" id="KW-1185">Reference proteome</keyword>
<proteinExistence type="predicted"/>
<evidence type="ECO:0000313" key="1">
    <source>
        <dbReference type="EMBL" id="KAJ5439738.1"/>
    </source>
</evidence>
<protein>
    <submittedName>
        <fullName evidence="1">Uncharacterized protein</fullName>
    </submittedName>
</protein>
<dbReference type="GeneID" id="81604361"/>
<evidence type="ECO:0000313" key="2">
    <source>
        <dbReference type="Proteomes" id="UP001213681"/>
    </source>
</evidence>
<organism evidence="1 2">
    <name type="scientific">Penicillium daleae</name>
    <dbReference type="NCBI Taxonomy" id="63821"/>
    <lineage>
        <taxon>Eukaryota</taxon>
        <taxon>Fungi</taxon>
        <taxon>Dikarya</taxon>
        <taxon>Ascomycota</taxon>
        <taxon>Pezizomycotina</taxon>
        <taxon>Eurotiomycetes</taxon>
        <taxon>Eurotiomycetidae</taxon>
        <taxon>Eurotiales</taxon>
        <taxon>Aspergillaceae</taxon>
        <taxon>Penicillium</taxon>
    </lineage>
</organism>
<comment type="caution">
    <text evidence="1">The sequence shown here is derived from an EMBL/GenBank/DDBJ whole genome shotgun (WGS) entry which is preliminary data.</text>
</comment>
<gene>
    <name evidence="1" type="ORF">N7458_010736</name>
</gene>
<reference evidence="1" key="2">
    <citation type="journal article" date="2023" name="IMA Fungus">
        <title>Comparative genomic study of the Penicillium genus elucidates a diverse pangenome and 15 lateral gene transfer events.</title>
        <authorList>
            <person name="Petersen C."/>
            <person name="Sorensen T."/>
            <person name="Nielsen M.R."/>
            <person name="Sondergaard T.E."/>
            <person name="Sorensen J.L."/>
            <person name="Fitzpatrick D.A."/>
            <person name="Frisvad J.C."/>
            <person name="Nielsen K.L."/>
        </authorList>
    </citation>
    <scope>NUCLEOTIDE SEQUENCE</scope>
    <source>
        <strain evidence="1">IBT 16125</strain>
    </source>
</reference>
<sequence length="65" mass="7063">MASGVLVSHVKANGEQLLVVYLLFCGAREQTWEVGPSHEYSLKKALERGESSFSNPKSRGSKNGP</sequence>
<accession>A0AAD6FZB6</accession>
<dbReference type="EMBL" id="JAPVEA010000008">
    <property type="protein sequence ID" value="KAJ5439738.1"/>
    <property type="molecule type" value="Genomic_DNA"/>
</dbReference>
<reference evidence="1" key="1">
    <citation type="submission" date="2022-12" db="EMBL/GenBank/DDBJ databases">
        <authorList>
            <person name="Petersen C."/>
        </authorList>
    </citation>
    <scope>NUCLEOTIDE SEQUENCE</scope>
    <source>
        <strain evidence="1">IBT 16125</strain>
    </source>
</reference>